<dbReference type="Proteomes" id="UP000595254">
    <property type="component" value="Chromosome"/>
</dbReference>
<dbReference type="AlphaFoldDB" id="A0A974NNH3"/>
<reference evidence="2 3" key="1">
    <citation type="submission" date="2021-01" db="EMBL/GenBank/DDBJ databases">
        <title>FDA dAtabase for Regulatory Grade micrObial Sequences (FDA-ARGOS): Supporting development and validation of Infectious Disease Dx tests.</title>
        <authorList>
            <person name="Nelson B."/>
            <person name="Plummer A."/>
            <person name="Tallon L."/>
            <person name="Sadzewicz L."/>
            <person name="Zhao X."/>
            <person name="Boylan J."/>
            <person name="Ott S."/>
            <person name="Bowen H."/>
            <person name="Vavikolanu K."/>
            <person name="Mehta A."/>
            <person name="Aluvathingal J."/>
            <person name="Nadendla S."/>
            <person name="Myers T."/>
            <person name="Yan Y."/>
            <person name="Sichtig H."/>
        </authorList>
    </citation>
    <scope>NUCLEOTIDE SEQUENCE [LARGE SCALE GENOMIC DNA]</scope>
    <source>
        <strain evidence="2 3">FDAARGOS_1161</strain>
    </source>
</reference>
<dbReference type="InterPro" id="IPR016040">
    <property type="entry name" value="NAD(P)-bd_dom"/>
</dbReference>
<dbReference type="PANTHER" id="PTHR14097">
    <property type="entry name" value="OXIDOREDUCTASE HTATIP2"/>
    <property type="match status" value="1"/>
</dbReference>
<dbReference type="EMBL" id="CP068053">
    <property type="protein sequence ID" value="QQT01097.1"/>
    <property type="molecule type" value="Genomic_DNA"/>
</dbReference>
<accession>A0A974NNH3</accession>
<feature type="domain" description="NAD(P)-binding" evidence="1">
    <location>
        <begin position="10"/>
        <end position="129"/>
    </location>
</feature>
<dbReference type="SUPFAM" id="SSF51735">
    <property type="entry name" value="NAD(P)-binding Rossmann-fold domains"/>
    <property type="match status" value="1"/>
</dbReference>
<dbReference type="Pfam" id="PF13460">
    <property type="entry name" value="NAD_binding_10"/>
    <property type="match status" value="1"/>
</dbReference>
<evidence type="ECO:0000313" key="2">
    <source>
        <dbReference type="EMBL" id="QQT01097.1"/>
    </source>
</evidence>
<proteinExistence type="predicted"/>
<dbReference type="PANTHER" id="PTHR14097:SF7">
    <property type="entry name" value="OXIDOREDUCTASE HTATIP2"/>
    <property type="match status" value="1"/>
</dbReference>
<protein>
    <submittedName>
        <fullName evidence="2">NAD(P)H-binding protein</fullName>
    </submittedName>
</protein>
<keyword evidence="3" id="KW-1185">Reference proteome</keyword>
<dbReference type="Gene3D" id="3.40.50.720">
    <property type="entry name" value="NAD(P)-binding Rossmann-like Domain"/>
    <property type="match status" value="1"/>
</dbReference>
<sequence length="221" mass="24641">MSQKTALVLGATGMVGTELVKLISAKKYYQTINLLTRRPINLSDQTINQQVIDFEQLEKYADLFQVQDVYICLGTTIKAAKTKEAFRKVDYEYVVEAAKLAKRGNIEKLLLITAAGADPKSRVFYSRVKGEVEETLKSMKLHSLHIFKPSLLLGDRKEFRLGEAVMGKASGILTKIMIGPLRPYRPIHAATVAAAMFKSAQTDQLGMHVYPSKEIERMGSS</sequence>
<dbReference type="RefSeq" id="WP_040375587.1">
    <property type="nucleotide sequence ID" value="NZ_CP068053.1"/>
</dbReference>
<gene>
    <name evidence="2" type="ORF">I6J18_04120</name>
</gene>
<dbReference type="KEGG" id="ppsr:I6J18_04120"/>
<organism evidence="2 3">
    <name type="scientific">Peribacillus psychrosaccharolyticus</name>
    <name type="common">Bacillus psychrosaccharolyticus</name>
    <dbReference type="NCBI Taxonomy" id="1407"/>
    <lineage>
        <taxon>Bacteria</taxon>
        <taxon>Bacillati</taxon>
        <taxon>Bacillota</taxon>
        <taxon>Bacilli</taxon>
        <taxon>Bacillales</taxon>
        <taxon>Bacillaceae</taxon>
        <taxon>Peribacillus</taxon>
    </lineage>
</organism>
<evidence type="ECO:0000259" key="1">
    <source>
        <dbReference type="Pfam" id="PF13460"/>
    </source>
</evidence>
<name>A0A974NNH3_PERPY</name>
<evidence type="ECO:0000313" key="3">
    <source>
        <dbReference type="Proteomes" id="UP000595254"/>
    </source>
</evidence>
<dbReference type="InterPro" id="IPR036291">
    <property type="entry name" value="NAD(P)-bd_dom_sf"/>
</dbReference>